<proteinExistence type="predicted"/>
<sequence length="172" mass="18644">MRSNLALVFGSLVAVVAGYTCTEGESWTPEEYAEYLTLNDTTGWAPMEKIKHCYLDESDFKPEAASAHTRDTLEARGGGNQFIAYSQPNCPSNDALVSAVNFGCGGCYTTSTNILSGYLWRETTGNPYPTVDYYSGPNCQGSRIHHQGIYTGQHSSCDGIDHALSAVVYQGC</sequence>
<dbReference type="EMBL" id="MU853935">
    <property type="protein sequence ID" value="KAK3935202.1"/>
    <property type="molecule type" value="Genomic_DNA"/>
</dbReference>
<accession>A0AAN6N0E3</accession>
<dbReference type="Proteomes" id="UP001303473">
    <property type="component" value="Unassembled WGS sequence"/>
</dbReference>
<keyword evidence="1" id="KW-0732">Signal</keyword>
<organism evidence="2 3">
    <name type="scientific">Diplogelasinospora grovesii</name>
    <dbReference type="NCBI Taxonomy" id="303347"/>
    <lineage>
        <taxon>Eukaryota</taxon>
        <taxon>Fungi</taxon>
        <taxon>Dikarya</taxon>
        <taxon>Ascomycota</taxon>
        <taxon>Pezizomycotina</taxon>
        <taxon>Sordariomycetes</taxon>
        <taxon>Sordariomycetidae</taxon>
        <taxon>Sordariales</taxon>
        <taxon>Diplogelasinosporaceae</taxon>
        <taxon>Diplogelasinospora</taxon>
    </lineage>
</organism>
<name>A0AAN6N0E3_9PEZI</name>
<evidence type="ECO:0000313" key="2">
    <source>
        <dbReference type="EMBL" id="KAK3935202.1"/>
    </source>
</evidence>
<reference evidence="3" key="1">
    <citation type="journal article" date="2023" name="Mol. Phylogenet. Evol.">
        <title>Genome-scale phylogeny and comparative genomics of the fungal order Sordariales.</title>
        <authorList>
            <person name="Hensen N."/>
            <person name="Bonometti L."/>
            <person name="Westerberg I."/>
            <person name="Brannstrom I.O."/>
            <person name="Guillou S."/>
            <person name="Cros-Aarteil S."/>
            <person name="Calhoun S."/>
            <person name="Haridas S."/>
            <person name="Kuo A."/>
            <person name="Mondo S."/>
            <person name="Pangilinan J."/>
            <person name="Riley R."/>
            <person name="LaButti K."/>
            <person name="Andreopoulos B."/>
            <person name="Lipzen A."/>
            <person name="Chen C."/>
            <person name="Yan M."/>
            <person name="Daum C."/>
            <person name="Ng V."/>
            <person name="Clum A."/>
            <person name="Steindorff A."/>
            <person name="Ohm R.A."/>
            <person name="Martin F."/>
            <person name="Silar P."/>
            <person name="Natvig D.O."/>
            <person name="Lalanne C."/>
            <person name="Gautier V."/>
            <person name="Ament-Velasquez S.L."/>
            <person name="Kruys A."/>
            <person name="Hutchinson M.I."/>
            <person name="Powell A.J."/>
            <person name="Barry K."/>
            <person name="Miller A.N."/>
            <person name="Grigoriev I.V."/>
            <person name="Debuchy R."/>
            <person name="Gladieux P."/>
            <person name="Hiltunen Thoren M."/>
            <person name="Johannesson H."/>
        </authorList>
    </citation>
    <scope>NUCLEOTIDE SEQUENCE [LARGE SCALE GENOMIC DNA]</scope>
    <source>
        <strain evidence="3">CBS 340.73</strain>
    </source>
</reference>
<evidence type="ECO:0000256" key="1">
    <source>
        <dbReference type="SAM" id="SignalP"/>
    </source>
</evidence>
<evidence type="ECO:0000313" key="3">
    <source>
        <dbReference type="Proteomes" id="UP001303473"/>
    </source>
</evidence>
<feature type="chain" id="PRO_5042954891" evidence="1">
    <location>
        <begin position="19"/>
        <end position="172"/>
    </location>
</feature>
<dbReference type="AlphaFoldDB" id="A0AAN6N0E3"/>
<feature type="signal peptide" evidence="1">
    <location>
        <begin position="1"/>
        <end position="18"/>
    </location>
</feature>
<gene>
    <name evidence="2" type="ORF">QBC46DRAFT_398069</name>
</gene>
<keyword evidence="3" id="KW-1185">Reference proteome</keyword>
<protein>
    <submittedName>
        <fullName evidence="2">Uncharacterized protein</fullName>
    </submittedName>
</protein>
<comment type="caution">
    <text evidence="2">The sequence shown here is derived from an EMBL/GenBank/DDBJ whole genome shotgun (WGS) entry which is preliminary data.</text>
</comment>